<dbReference type="Pfam" id="PF01979">
    <property type="entry name" value="Amidohydro_1"/>
    <property type="match status" value="1"/>
</dbReference>
<proteinExistence type="predicted"/>
<accession>C4WFV5</accession>
<dbReference type="InterPro" id="IPR006680">
    <property type="entry name" value="Amidohydro-rel"/>
</dbReference>
<evidence type="ECO:0000313" key="2">
    <source>
        <dbReference type="EMBL" id="EEQ95483.1"/>
    </source>
</evidence>
<reference evidence="2 3" key="1">
    <citation type="submission" date="2009-05" db="EMBL/GenBank/DDBJ databases">
        <authorList>
            <person name="Setubal J.C."/>
            <person name="Boyle S."/>
            <person name="Crasta O.R."/>
            <person name="Gillespie J.J."/>
            <person name="Kenyon R.W."/>
            <person name="Lu J."/>
            <person name="Mane S."/>
            <person name="Nagrani S."/>
            <person name="Shallom J.M."/>
            <person name="Shallom S."/>
            <person name="Shukla M."/>
            <person name="Snyder E.E."/>
            <person name="Sobral B.W."/>
            <person name="Wattam A.R."/>
            <person name="Will R."/>
            <person name="Williams K."/>
            <person name="Yoo H."/>
            <person name="Munk C."/>
            <person name="Tapia R."/>
            <person name="Green L."/>
            <person name="Rogers Y."/>
            <person name="Detter J.C."/>
            <person name="Bruce D."/>
            <person name="Brettin T.S."/>
            <person name="Tsolis R."/>
        </authorList>
    </citation>
    <scope>NUCLEOTIDE SEQUENCE [LARGE SCALE GENOMIC DNA]</scope>
    <source>
        <strain evidence="2 3">LMG 3301</strain>
    </source>
</reference>
<dbReference type="Gene3D" id="3.20.20.140">
    <property type="entry name" value="Metal-dependent hydrolases"/>
    <property type="match status" value="1"/>
</dbReference>
<dbReference type="InterPro" id="IPR057744">
    <property type="entry name" value="OTAase-like"/>
</dbReference>
<keyword evidence="2" id="KW-0378">Hydrolase</keyword>
<dbReference type="SUPFAM" id="SSF51556">
    <property type="entry name" value="Metallo-dependent hydrolases"/>
    <property type="match status" value="1"/>
</dbReference>
<dbReference type="Gene3D" id="2.30.40.10">
    <property type="entry name" value="Urease, subunit C, domain 1"/>
    <property type="match status" value="1"/>
</dbReference>
<dbReference type="GO" id="GO:0016810">
    <property type="term" value="F:hydrolase activity, acting on carbon-nitrogen (but not peptide) bonds"/>
    <property type="evidence" value="ECO:0007669"/>
    <property type="project" value="InterPro"/>
</dbReference>
<dbReference type="PANTHER" id="PTHR43135">
    <property type="entry name" value="ALPHA-D-RIBOSE 1-METHYLPHOSPHONATE 5-TRIPHOSPHATE DIPHOSPHATASE"/>
    <property type="match status" value="1"/>
</dbReference>
<comment type="caution">
    <text evidence="2">The sequence shown here is derived from an EMBL/GenBank/DDBJ whole genome shotgun (WGS) entry which is preliminary data.</text>
</comment>
<sequence length="485" mass="52355">MPHAGAAMFRMGGKYQHFVHGNGCGCSNPILQQVSRRLDRLSRRHFLTGVAAAVGATMVADRSVAQSAKVLLTRARLFDGKADTLKSGVQVLVEGNRIAAVDMSNSAPPDGATVIDCGDRVLMPGLIDAHWHAIYAAVPLPVLLEGDLGIIFAASTAEAERTLLRGFTTVRDMGGPTFSFKRAIDTGIISGPRIFPAGAMITTTGGHGDLRLPTEIPRDGGKLSTSELMGASAIVDDAGSLKLRVREQLLQGASQIKIVAGGGVSSPRSPLDMSTFSEDEIRAAVDVARDWNTYVTVHAYAPNTVQRSIRAGVSCVEHAHLMDEETARMIAEKNVWLSTQPFLTMDDAASQTGPGAERIQQLFAGTPRIYEFIRKYGIKTAWGSDVLFSPELTPRQNFMLTHLSRWYSNAEVLRAATSVNAELLALSNLRNPYPGKLGLIEHGAFADLLVLNENPLDDIHVLEKPEETLAIIMKDGQIHKNTLKS</sequence>
<evidence type="ECO:0000313" key="3">
    <source>
        <dbReference type="Proteomes" id="UP000004386"/>
    </source>
</evidence>
<dbReference type="PANTHER" id="PTHR43135:SF3">
    <property type="entry name" value="ALPHA-D-RIBOSE 1-METHYLPHOSPHONATE 5-TRIPHOSPHATE DIPHOSPHATASE"/>
    <property type="match status" value="1"/>
</dbReference>
<dbReference type="InterPro" id="IPR011059">
    <property type="entry name" value="Metal-dep_hydrolase_composite"/>
</dbReference>
<dbReference type="InterPro" id="IPR051781">
    <property type="entry name" value="Metallo-dep_Hydrolase"/>
</dbReference>
<dbReference type="SUPFAM" id="SSF51338">
    <property type="entry name" value="Composite domain of metallo-dependent hydrolases"/>
    <property type="match status" value="2"/>
</dbReference>
<dbReference type="AlphaFoldDB" id="C4WFV5"/>
<feature type="domain" description="Amidohydrolase-related" evidence="1">
    <location>
        <begin position="121"/>
        <end position="472"/>
    </location>
</feature>
<name>C4WFV5_9HYPH</name>
<gene>
    <name evidence="2" type="ORF">OINT_1000857</name>
</gene>
<dbReference type="Proteomes" id="UP000004386">
    <property type="component" value="Unassembled WGS sequence"/>
</dbReference>
<dbReference type="EMBL" id="ACQA01000001">
    <property type="protein sequence ID" value="EEQ95483.1"/>
    <property type="molecule type" value="Genomic_DNA"/>
</dbReference>
<dbReference type="HOGENOM" id="CLU_023620_2_0_5"/>
<dbReference type="CDD" id="cd01299">
    <property type="entry name" value="Met_dep_hydrolase_A"/>
    <property type="match status" value="1"/>
</dbReference>
<evidence type="ECO:0000259" key="1">
    <source>
        <dbReference type="Pfam" id="PF01979"/>
    </source>
</evidence>
<protein>
    <submittedName>
        <fullName evidence="2">Amidohydrolase</fullName>
    </submittedName>
</protein>
<organism evidence="2 3">
    <name type="scientific">Brucella intermedia LMG 3301</name>
    <dbReference type="NCBI Taxonomy" id="641118"/>
    <lineage>
        <taxon>Bacteria</taxon>
        <taxon>Pseudomonadati</taxon>
        <taxon>Pseudomonadota</taxon>
        <taxon>Alphaproteobacteria</taxon>
        <taxon>Hyphomicrobiales</taxon>
        <taxon>Brucellaceae</taxon>
        <taxon>Brucella/Ochrobactrum group</taxon>
        <taxon>Brucella</taxon>
    </lineage>
</organism>
<dbReference type="InterPro" id="IPR032466">
    <property type="entry name" value="Metal_Hydrolase"/>
</dbReference>